<organism evidence="2 3">
    <name type="scientific">Polarella glacialis</name>
    <name type="common">Dinoflagellate</name>
    <dbReference type="NCBI Taxonomy" id="89957"/>
    <lineage>
        <taxon>Eukaryota</taxon>
        <taxon>Sar</taxon>
        <taxon>Alveolata</taxon>
        <taxon>Dinophyceae</taxon>
        <taxon>Suessiales</taxon>
        <taxon>Suessiaceae</taxon>
        <taxon>Polarella</taxon>
    </lineage>
</organism>
<evidence type="ECO:0000256" key="1">
    <source>
        <dbReference type="SAM" id="Phobius"/>
    </source>
</evidence>
<keyword evidence="1" id="KW-1133">Transmembrane helix</keyword>
<dbReference type="AlphaFoldDB" id="A0A813LI77"/>
<evidence type="ECO:0000313" key="2">
    <source>
        <dbReference type="EMBL" id="CAE8727174.1"/>
    </source>
</evidence>
<gene>
    <name evidence="2" type="ORF">PGLA2088_LOCUS44738</name>
</gene>
<proteinExistence type="predicted"/>
<reference evidence="2" key="1">
    <citation type="submission" date="2021-02" db="EMBL/GenBank/DDBJ databases">
        <authorList>
            <person name="Dougan E. K."/>
            <person name="Rhodes N."/>
            <person name="Thang M."/>
            <person name="Chan C."/>
        </authorList>
    </citation>
    <scope>NUCLEOTIDE SEQUENCE</scope>
</reference>
<sequence>MLLFLLLFAMLLLLFAVFTVVAVVVAVVCCIVDVVAVVAVVGVVAIPVVVFVCCLKESITLLGGMILAGLSLASSLVVNWYRLGSGTAANCKLVLSIGLAKHRHRSELKK</sequence>
<accession>A0A813LI77</accession>
<evidence type="ECO:0000313" key="3">
    <source>
        <dbReference type="Proteomes" id="UP000626109"/>
    </source>
</evidence>
<keyword evidence="1" id="KW-0472">Membrane</keyword>
<feature type="transmembrane region" description="Helical" evidence="1">
    <location>
        <begin position="62"/>
        <end position="81"/>
    </location>
</feature>
<dbReference type="Proteomes" id="UP000626109">
    <property type="component" value="Unassembled WGS sequence"/>
</dbReference>
<protein>
    <submittedName>
        <fullName evidence="2">Uncharacterized protein</fullName>
    </submittedName>
</protein>
<feature type="transmembrane region" description="Helical" evidence="1">
    <location>
        <begin position="36"/>
        <end position="55"/>
    </location>
</feature>
<comment type="caution">
    <text evidence="2">The sequence shown here is derived from an EMBL/GenBank/DDBJ whole genome shotgun (WGS) entry which is preliminary data.</text>
</comment>
<dbReference type="EMBL" id="CAJNNW010035343">
    <property type="protein sequence ID" value="CAE8727174.1"/>
    <property type="molecule type" value="Genomic_DNA"/>
</dbReference>
<keyword evidence="1" id="KW-0812">Transmembrane</keyword>
<name>A0A813LI77_POLGL</name>